<reference evidence="1 3" key="1">
    <citation type="submission" date="2016-09" db="EMBL/GenBank/DDBJ databases">
        <title>genome sequences of unsequenced Mycobacteria.</title>
        <authorList>
            <person name="Greninger A.L."/>
            <person name="Jerome K.R."/>
            <person name="Mcnair B."/>
            <person name="Wallis C."/>
            <person name="Fang F."/>
        </authorList>
    </citation>
    <scope>NUCLEOTIDE SEQUENCE [LARGE SCALE GENOMIC DNA]</scope>
    <source>
        <strain evidence="1 3">BM1</strain>
    </source>
</reference>
<dbReference type="Proteomes" id="UP000191039">
    <property type="component" value="Unassembled WGS sequence"/>
</dbReference>
<dbReference type="Proteomes" id="UP000220340">
    <property type="component" value="Unassembled WGS sequence"/>
</dbReference>
<reference evidence="2 4" key="2">
    <citation type="submission" date="2017-10" db="EMBL/GenBank/DDBJ databases">
        <title>The new phylogeny of genus Mycobacterium.</title>
        <authorList>
            <person name="Tortoli E."/>
            <person name="Trovato A."/>
            <person name="Cirillo D.M."/>
        </authorList>
    </citation>
    <scope>NUCLEOTIDE SEQUENCE [LARGE SCALE GENOMIC DNA]</scope>
    <source>
        <strain evidence="2 4">IP141170001</strain>
    </source>
</reference>
<sequence length="148" mass="15273">MKVRVPYGPLAQGLAPLGGADGDISDGLVFAPAPVNSWDEAESELVDVFELSKQAILAHAPVVYLVETAAVLGRASVLNSSVATGLVGAARIFAFEGKRTDDYATVISYDAGQPASTIVEAVQFVMSTRSALGQVVSLGTEHVGAMLP</sequence>
<evidence type="ECO:0000313" key="1">
    <source>
        <dbReference type="EMBL" id="OPE50876.1"/>
    </source>
</evidence>
<gene>
    <name evidence="1" type="ORF">BV510_20340</name>
    <name evidence="2" type="ORF">CRI78_16735</name>
</gene>
<proteinExistence type="predicted"/>
<keyword evidence="4" id="KW-1185">Reference proteome</keyword>
<evidence type="ECO:0000313" key="4">
    <source>
        <dbReference type="Proteomes" id="UP000220340"/>
    </source>
</evidence>
<dbReference type="EMBL" id="PDCR01000021">
    <property type="protein sequence ID" value="PEG53265.1"/>
    <property type="molecule type" value="Genomic_DNA"/>
</dbReference>
<dbReference type="STRING" id="1801.BRW64_10765"/>
<dbReference type="RefSeq" id="WP_073856246.1">
    <property type="nucleotide sequence ID" value="NZ_BAAATC010000020.1"/>
</dbReference>
<organism evidence="1 3">
    <name type="scientific">Mycolicibacterium diernhoferi</name>
    <dbReference type="NCBI Taxonomy" id="1801"/>
    <lineage>
        <taxon>Bacteria</taxon>
        <taxon>Bacillati</taxon>
        <taxon>Actinomycetota</taxon>
        <taxon>Actinomycetes</taxon>
        <taxon>Mycobacteriales</taxon>
        <taxon>Mycobacteriaceae</taxon>
        <taxon>Mycolicibacterium</taxon>
    </lineage>
</organism>
<comment type="caution">
    <text evidence="1">The sequence shown here is derived from an EMBL/GenBank/DDBJ whole genome shotgun (WGS) entry which is preliminary data.</text>
</comment>
<dbReference type="AlphaFoldDB" id="A0A1Q4HEB5"/>
<name>A0A1Q4HEB5_9MYCO</name>
<dbReference type="EMBL" id="MIJD01000244">
    <property type="protein sequence ID" value="OPE50876.1"/>
    <property type="molecule type" value="Genomic_DNA"/>
</dbReference>
<evidence type="ECO:0000313" key="3">
    <source>
        <dbReference type="Proteomes" id="UP000191039"/>
    </source>
</evidence>
<evidence type="ECO:0000313" key="2">
    <source>
        <dbReference type="EMBL" id="PEG53265.1"/>
    </source>
</evidence>
<accession>A0A1Q4HEB5</accession>
<protein>
    <submittedName>
        <fullName evidence="1">Uncharacterized protein</fullName>
    </submittedName>
</protein>